<dbReference type="PRINTS" id="PR00081">
    <property type="entry name" value="GDHRDH"/>
</dbReference>
<dbReference type="Pfam" id="PF00106">
    <property type="entry name" value="adh_short"/>
    <property type="match status" value="1"/>
</dbReference>
<dbReference type="GO" id="GO:0016491">
    <property type="term" value="F:oxidoreductase activity"/>
    <property type="evidence" value="ECO:0007669"/>
    <property type="project" value="UniProtKB-KW"/>
</dbReference>
<proteinExistence type="inferred from homology"/>
<evidence type="ECO:0000256" key="2">
    <source>
        <dbReference type="ARBA" id="ARBA00022857"/>
    </source>
</evidence>
<dbReference type="Gene3D" id="3.40.50.720">
    <property type="entry name" value="NAD(P)-binding Rossmann-like Domain"/>
    <property type="match status" value="1"/>
</dbReference>
<protein>
    <recommendedName>
        <fullName evidence="6">NAD(P)-binding protein</fullName>
    </recommendedName>
</protein>
<evidence type="ECO:0000313" key="5">
    <source>
        <dbReference type="Proteomes" id="UP001203297"/>
    </source>
</evidence>
<comment type="similarity">
    <text evidence="1">Belongs to the short-chain dehydrogenases/reductases (SDR) family.</text>
</comment>
<dbReference type="AlphaFoldDB" id="A0AAD4LWC0"/>
<gene>
    <name evidence="4" type="ORF">B0F90DRAFT_1645119</name>
</gene>
<dbReference type="Proteomes" id="UP001203297">
    <property type="component" value="Unassembled WGS sequence"/>
</dbReference>
<dbReference type="PANTHER" id="PTHR43618:SF18">
    <property type="entry name" value="SHORT CHAIN DEHYDROGENASE_REDUCTASE FAMILY (AFU_ORTHOLOGUE AFUA_5G12480)"/>
    <property type="match status" value="1"/>
</dbReference>
<keyword evidence="3" id="KW-0560">Oxidoreductase</keyword>
<keyword evidence="5" id="KW-1185">Reference proteome</keyword>
<evidence type="ECO:0000313" key="4">
    <source>
        <dbReference type="EMBL" id="KAI0292656.1"/>
    </source>
</evidence>
<comment type="caution">
    <text evidence="4">The sequence shown here is derived from an EMBL/GenBank/DDBJ whole genome shotgun (WGS) entry which is preliminary data.</text>
</comment>
<keyword evidence="2" id="KW-0521">NADP</keyword>
<accession>A0AAD4LWC0</accession>
<evidence type="ECO:0008006" key="6">
    <source>
        <dbReference type="Google" id="ProtNLM"/>
    </source>
</evidence>
<dbReference type="PANTHER" id="PTHR43618">
    <property type="entry name" value="7-ALPHA-HYDROXYSTEROID DEHYDROGENASE"/>
    <property type="match status" value="1"/>
</dbReference>
<evidence type="ECO:0000256" key="1">
    <source>
        <dbReference type="ARBA" id="ARBA00006484"/>
    </source>
</evidence>
<name>A0AAD4LWC0_9AGAM</name>
<dbReference type="Pfam" id="PF13561">
    <property type="entry name" value="adh_short_C2"/>
    <property type="match status" value="1"/>
</dbReference>
<dbReference type="InterPro" id="IPR052178">
    <property type="entry name" value="Sec_Metab_Biosynth_SDR"/>
</dbReference>
<sequence>MTTTATTTAAAAASISHALEPNHLFSVQGIVAVITGGGTGIGLMMATALENNGATVYIVGRRLSVLEKAARERSRYGRMIPLQGDVTSRESLQAVVKAVHTRSGYVNVLVNNAGIARGMLPPTLNQTASPQDFREVYEANVVGTYYATVAFLELLHLGNLSHTHRHPHQEQEVQLLEPPAVTSQVITLSSVAAFRRDERQYSIPYTLSKVANMHMGKIFANMLRDWKIRSNIIAPGIFPSEMTAWAIPDSHAAHDVPLQRVGNIEDIAGLILFLSSRAGSYVDGVVHIIDGGRLTMFSSTY</sequence>
<dbReference type="EMBL" id="WTXG01000114">
    <property type="protein sequence ID" value="KAI0292656.1"/>
    <property type="molecule type" value="Genomic_DNA"/>
</dbReference>
<dbReference type="InterPro" id="IPR002347">
    <property type="entry name" value="SDR_fam"/>
</dbReference>
<dbReference type="SUPFAM" id="SSF51735">
    <property type="entry name" value="NAD(P)-binding Rossmann-fold domains"/>
    <property type="match status" value="1"/>
</dbReference>
<organism evidence="4 5">
    <name type="scientific">Multifurca ochricompacta</name>
    <dbReference type="NCBI Taxonomy" id="376703"/>
    <lineage>
        <taxon>Eukaryota</taxon>
        <taxon>Fungi</taxon>
        <taxon>Dikarya</taxon>
        <taxon>Basidiomycota</taxon>
        <taxon>Agaricomycotina</taxon>
        <taxon>Agaricomycetes</taxon>
        <taxon>Russulales</taxon>
        <taxon>Russulaceae</taxon>
        <taxon>Multifurca</taxon>
    </lineage>
</organism>
<reference evidence="4" key="1">
    <citation type="journal article" date="2022" name="New Phytol.">
        <title>Evolutionary transition to the ectomycorrhizal habit in the genomes of a hyperdiverse lineage of mushroom-forming fungi.</title>
        <authorList>
            <person name="Looney B."/>
            <person name="Miyauchi S."/>
            <person name="Morin E."/>
            <person name="Drula E."/>
            <person name="Courty P.E."/>
            <person name="Kohler A."/>
            <person name="Kuo A."/>
            <person name="LaButti K."/>
            <person name="Pangilinan J."/>
            <person name="Lipzen A."/>
            <person name="Riley R."/>
            <person name="Andreopoulos W."/>
            <person name="He G."/>
            <person name="Johnson J."/>
            <person name="Nolan M."/>
            <person name="Tritt A."/>
            <person name="Barry K.W."/>
            <person name="Grigoriev I.V."/>
            <person name="Nagy L.G."/>
            <person name="Hibbett D."/>
            <person name="Henrissat B."/>
            <person name="Matheny P.B."/>
            <person name="Labbe J."/>
            <person name="Martin F.M."/>
        </authorList>
    </citation>
    <scope>NUCLEOTIDE SEQUENCE</scope>
    <source>
        <strain evidence="4">BPL690</strain>
    </source>
</reference>
<dbReference type="InterPro" id="IPR036291">
    <property type="entry name" value="NAD(P)-bd_dom_sf"/>
</dbReference>
<evidence type="ECO:0000256" key="3">
    <source>
        <dbReference type="ARBA" id="ARBA00023002"/>
    </source>
</evidence>